<dbReference type="GO" id="GO:0048029">
    <property type="term" value="F:monosaccharide binding"/>
    <property type="evidence" value="ECO:0007669"/>
    <property type="project" value="InterPro"/>
</dbReference>
<keyword evidence="5 6" id="KW-0119">Carbohydrate metabolism</keyword>
<dbReference type="Pfam" id="PF05025">
    <property type="entry name" value="RbsD_FucU"/>
    <property type="match status" value="1"/>
</dbReference>
<dbReference type="RefSeq" id="WP_135270579.1">
    <property type="nucleotide sequence ID" value="NZ_SRIB01000003.1"/>
</dbReference>
<comment type="similarity">
    <text evidence="6">Belongs to the RbsD / FucU family. RbsD subfamily.</text>
</comment>
<dbReference type="InterPro" id="IPR023750">
    <property type="entry name" value="RbsD-like_sf"/>
</dbReference>
<protein>
    <recommendedName>
        <fullName evidence="2 6">D-ribose pyranase</fullName>
        <ecNumber evidence="2 6">5.4.99.62</ecNumber>
    </recommendedName>
</protein>
<dbReference type="OrthoDB" id="9805009at2"/>
<dbReference type="InterPro" id="IPR023064">
    <property type="entry name" value="D-ribose_pyranase"/>
</dbReference>
<evidence type="ECO:0000313" key="7">
    <source>
        <dbReference type="EMBL" id="TFZ41098.1"/>
    </source>
</evidence>
<dbReference type="HAMAP" id="MF_01661">
    <property type="entry name" value="D_rib_pyranase"/>
    <property type="match status" value="1"/>
</dbReference>
<comment type="catalytic activity">
    <reaction evidence="1 6">
        <text>beta-D-ribopyranose = beta-D-ribofuranose</text>
        <dbReference type="Rhea" id="RHEA:25432"/>
        <dbReference type="ChEBI" id="CHEBI:27476"/>
        <dbReference type="ChEBI" id="CHEBI:47002"/>
        <dbReference type="EC" id="5.4.99.62"/>
    </reaction>
</comment>
<sequence length="132" mass="14667">MKKRGILNGELSKLIAEMGHMDMILIGDAGMPVPKGVKLIDLALVEGVPRFIEVVKAVLEELKVEEAYIDLELKSVSPNMKKNLDSIINGEFKVTEVEHEKLKEISKECKAVIRTGEFTPYSNIILKSGVVF</sequence>
<accession>A0A4Z0D898</accession>
<dbReference type="GO" id="GO:0019303">
    <property type="term" value="P:D-ribose catabolic process"/>
    <property type="evidence" value="ECO:0007669"/>
    <property type="project" value="UniProtKB-UniRule"/>
</dbReference>
<keyword evidence="3 6" id="KW-0963">Cytoplasm</keyword>
<dbReference type="GO" id="GO:0062193">
    <property type="term" value="F:D-ribose pyranase activity"/>
    <property type="evidence" value="ECO:0007669"/>
    <property type="project" value="UniProtKB-EC"/>
</dbReference>
<name>A0A4Z0D898_9FIRM</name>
<dbReference type="Proteomes" id="UP000298381">
    <property type="component" value="Unassembled WGS sequence"/>
</dbReference>
<dbReference type="Gene3D" id="3.40.1650.10">
    <property type="entry name" value="RbsD-like domain"/>
    <property type="match status" value="1"/>
</dbReference>
<dbReference type="PANTHER" id="PTHR37831">
    <property type="entry name" value="D-RIBOSE PYRANASE"/>
    <property type="match status" value="1"/>
</dbReference>
<dbReference type="FunFam" id="3.40.1650.10:FF:000004">
    <property type="entry name" value="D-ribose pyranase"/>
    <property type="match status" value="1"/>
</dbReference>
<evidence type="ECO:0000256" key="1">
    <source>
        <dbReference type="ARBA" id="ARBA00000223"/>
    </source>
</evidence>
<dbReference type="AlphaFoldDB" id="A0A4Z0D898"/>
<dbReference type="UniPathway" id="UPA00916">
    <property type="reaction ID" value="UER00888"/>
</dbReference>
<dbReference type="GO" id="GO:0005829">
    <property type="term" value="C:cytosol"/>
    <property type="evidence" value="ECO:0007669"/>
    <property type="project" value="TreeGrafter"/>
</dbReference>
<dbReference type="EC" id="5.4.99.62" evidence="2 6"/>
<feature type="binding site" evidence="6">
    <location>
        <begin position="121"/>
        <end position="123"/>
    </location>
    <ligand>
        <name>substrate</name>
    </ligand>
</feature>
<feature type="binding site" evidence="6">
    <location>
        <position position="28"/>
    </location>
    <ligand>
        <name>substrate</name>
    </ligand>
</feature>
<dbReference type="InterPro" id="IPR007721">
    <property type="entry name" value="RbsD_FucU"/>
</dbReference>
<evidence type="ECO:0000256" key="3">
    <source>
        <dbReference type="ARBA" id="ARBA00022490"/>
    </source>
</evidence>
<feature type="active site" description="Proton donor" evidence="6">
    <location>
        <position position="20"/>
    </location>
</feature>
<proteinExistence type="inferred from homology"/>
<evidence type="ECO:0000256" key="6">
    <source>
        <dbReference type="HAMAP-Rule" id="MF_01661"/>
    </source>
</evidence>
<dbReference type="EMBL" id="SRIB01000003">
    <property type="protein sequence ID" value="TFZ41098.1"/>
    <property type="molecule type" value="Genomic_DNA"/>
</dbReference>
<comment type="pathway">
    <text evidence="6">Carbohydrate metabolism; D-ribose degradation; D-ribose 5-phosphate from beta-D-ribopyranose: step 1/2.</text>
</comment>
<reference evidence="7 8" key="1">
    <citation type="submission" date="2019-03" db="EMBL/GenBank/DDBJ databases">
        <title>Draft genome sequence data and analysis of a Fermenting Bacterium, Soehngenia longevitae strain 1933PT, isolated from petroleum reservoir in Azerbaijan.</title>
        <authorList>
            <person name="Grouzdev D.S."/>
            <person name="Bidzhieva S.K."/>
            <person name="Sokolova D.S."/>
            <person name="Tourova T.P."/>
            <person name="Poltaraus A.B."/>
            <person name="Nazina T.N."/>
        </authorList>
    </citation>
    <scope>NUCLEOTIDE SEQUENCE [LARGE SCALE GENOMIC DNA]</scope>
    <source>
        <strain evidence="7 8">1933P</strain>
    </source>
</reference>
<evidence type="ECO:0000256" key="5">
    <source>
        <dbReference type="ARBA" id="ARBA00023277"/>
    </source>
</evidence>
<comment type="caution">
    <text evidence="7">The sequence shown here is derived from an EMBL/GenBank/DDBJ whole genome shotgun (WGS) entry which is preliminary data.</text>
</comment>
<comment type="subunit">
    <text evidence="6">Homodecamer.</text>
</comment>
<dbReference type="PANTHER" id="PTHR37831:SF1">
    <property type="entry name" value="D-RIBOSE PYRANASE"/>
    <property type="match status" value="1"/>
</dbReference>
<comment type="function">
    <text evidence="6">Catalyzes the interconversion of beta-pyran and beta-furan forms of D-ribose.</text>
</comment>
<feature type="binding site" evidence="6">
    <location>
        <position position="99"/>
    </location>
    <ligand>
        <name>substrate</name>
    </ligand>
</feature>
<keyword evidence="8" id="KW-1185">Reference proteome</keyword>
<organism evidence="7 8">
    <name type="scientific">Soehngenia longivitae</name>
    <dbReference type="NCBI Taxonomy" id="2562294"/>
    <lineage>
        <taxon>Bacteria</taxon>
        <taxon>Bacillati</taxon>
        <taxon>Bacillota</taxon>
        <taxon>Tissierellia</taxon>
        <taxon>Tissierellales</taxon>
        <taxon>Tissierellaceae</taxon>
        <taxon>Soehngenia</taxon>
    </lineage>
</organism>
<evidence type="ECO:0000313" key="8">
    <source>
        <dbReference type="Proteomes" id="UP000298381"/>
    </source>
</evidence>
<gene>
    <name evidence="6 7" type="primary">rbsD</name>
    <name evidence="7" type="ORF">E4100_03090</name>
</gene>
<dbReference type="SUPFAM" id="SSF102546">
    <property type="entry name" value="RbsD-like"/>
    <property type="match status" value="1"/>
</dbReference>
<comment type="subcellular location">
    <subcellularLocation>
        <location evidence="6">Cytoplasm</location>
    </subcellularLocation>
</comment>
<keyword evidence="4 6" id="KW-0413">Isomerase</keyword>
<evidence type="ECO:0000256" key="4">
    <source>
        <dbReference type="ARBA" id="ARBA00023235"/>
    </source>
</evidence>
<dbReference type="GO" id="GO:0016872">
    <property type="term" value="F:intramolecular lyase activity"/>
    <property type="evidence" value="ECO:0007669"/>
    <property type="project" value="UniProtKB-UniRule"/>
</dbReference>
<evidence type="ECO:0000256" key="2">
    <source>
        <dbReference type="ARBA" id="ARBA00012862"/>
    </source>
</evidence>
<dbReference type="NCBIfam" id="NF008761">
    <property type="entry name" value="PRK11797.1"/>
    <property type="match status" value="1"/>
</dbReference>